<dbReference type="Gene3D" id="3.40.50.150">
    <property type="entry name" value="Vaccinia Virus protein VP39"/>
    <property type="match status" value="1"/>
</dbReference>
<accession>A0A5N6L0J8</accession>
<dbReference type="InterPro" id="IPR016461">
    <property type="entry name" value="COMT-like"/>
</dbReference>
<keyword evidence="6" id="KW-1185">Reference proteome</keyword>
<comment type="caution">
    <text evidence="5">The sequence shown here is derived from an EMBL/GenBank/DDBJ whole genome shotgun (WGS) entry which is preliminary data.</text>
</comment>
<evidence type="ECO:0000256" key="2">
    <source>
        <dbReference type="ARBA" id="ARBA00022679"/>
    </source>
</evidence>
<dbReference type="Pfam" id="PF00891">
    <property type="entry name" value="Methyltransf_2"/>
    <property type="match status" value="1"/>
</dbReference>
<dbReference type="EMBL" id="VIBQ01000041">
    <property type="protein sequence ID" value="KAB8459543.1"/>
    <property type="molecule type" value="Genomic_DNA"/>
</dbReference>
<reference evidence="5 6" key="1">
    <citation type="submission" date="2019-06" db="EMBL/GenBank/DDBJ databases">
        <title>A chromosomal-level reference genome of Carpinus fangiana (Coryloideae, Betulaceae).</title>
        <authorList>
            <person name="Yang X."/>
            <person name="Wang Z."/>
            <person name="Zhang L."/>
            <person name="Hao G."/>
            <person name="Liu J."/>
            <person name="Yang Y."/>
        </authorList>
    </citation>
    <scope>NUCLEOTIDE SEQUENCE [LARGE SCALE GENOMIC DNA]</scope>
    <source>
        <strain evidence="5">Cfa_2016G</strain>
        <tissue evidence="5">Leaf</tissue>
    </source>
</reference>
<evidence type="ECO:0000313" key="6">
    <source>
        <dbReference type="Proteomes" id="UP000327013"/>
    </source>
</evidence>
<keyword evidence="2" id="KW-0808">Transferase</keyword>
<dbReference type="InterPro" id="IPR029063">
    <property type="entry name" value="SAM-dependent_MTases_sf"/>
</dbReference>
<feature type="domain" description="O-methyltransferase C-terminal" evidence="4">
    <location>
        <begin position="23"/>
        <end position="124"/>
    </location>
</feature>
<dbReference type="AlphaFoldDB" id="A0A5N6L0J8"/>
<keyword evidence="3" id="KW-0949">S-adenosyl-L-methionine</keyword>
<name>A0A5N6L0J8_9ROSI</name>
<proteinExistence type="predicted"/>
<dbReference type="OrthoDB" id="1606438at2759"/>
<dbReference type="SUPFAM" id="SSF53335">
    <property type="entry name" value="S-adenosyl-L-methionine-dependent methyltransferases"/>
    <property type="match status" value="1"/>
</dbReference>
<dbReference type="GO" id="GO:0032259">
    <property type="term" value="P:methylation"/>
    <property type="evidence" value="ECO:0007669"/>
    <property type="project" value="UniProtKB-KW"/>
</dbReference>
<dbReference type="PROSITE" id="PS51683">
    <property type="entry name" value="SAM_OMT_II"/>
    <property type="match status" value="1"/>
</dbReference>
<keyword evidence="1" id="KW-0489">Methyltransferase</keyword>
<organism evidence="5 6">
    <name type="scientific">Carpinus fangiana</name>
    <dbReference type="NCBI Taxonomy" id="176857"/>
    <lineage>
        <taxon>Eukaryota</taxon>
        <taxon>Viridiplantae</taxon>
        <taxon>Streptophyta</taxon>
        <taxon>Embryophyta</taxon>
        <taxon>Tracheophyta</taxon>
        <taxon>Spermatophyta</taxon>
        <taxon>Magnoliopsida</taxon>
        <taxon>eudicotyledons</taxon>
        <taxon>Gunneridae</taxon>
        <taxon>Pentapetalae</taxon>
        <taxon>rosids</taxon>
        <taxon>fabids</taxon>
        <taxon>Fagales</taxon>
        <taxon>Betulaceae</taxon>
        <taxon>Carpinus</taxon>
    </lineage>
</organism>
<gene>
    <name evidence="5" type="ORF">FH972_025269</name>
</gene>
<dbReference type="GO" id="GO:0008171">
    <property type="term" value="F:O-methyltransferase activity"/>
    <property type="evidence" value="ECO:0007669"/>
    <property type="project" value="InterPro"/>
</dbReference>
<protein>
    <recommendedName>
        <fullName evidence="4">O-methyltransferase C-terminal domain-containing protein</fullName>
    </recommendedName>
</protein>
<evidence type="ECO:0000256" key="3">
    <source>
        <dbReference type="ARBA" id="ARBA00022691"/>
    </source>
</evidence>
<evidence type="ECO:0000259" key="4">
    <source>
        <dbReference type="Pfam" id="PF00891"/>
    </source>
</evidence>
<evidence type="ECO:0000256" key="1">
    <source>
        <dbReference type="ARBA" id="ARBA00022603"/>
    </source>
</evidence>
<evidence type="ECO:0000313" key="5">
    <source>
        <dbReference type="EMBL" id="KAB8459543.1"/>
    </source>
</evidence>
<dbReference type="Proteomes" id="UP000327013">
    <property type="component" value="Unassembled WGS sequence"/>
</dbReference>
<sequence length="126" mass="13942">MPFSKKAIHLKGSMGYPPTNIWMPFERVHGLSSYQYMDADPTLNKLFNKAMADLSGIIMKRIFKTYRGFEGLSTLVDVAGGIGATLNMIISKYTSIKGINFDLPHVIQHAPSYPGIEHVAGDMYAS</sequence>
<feature type="non-terminal residue" evidence="5">
    <location>
        <position position="126"/>
    </location>
</feature>
<dbReference type="PANTHER" id="PTHR11746">
    <property type="entry name" value="O-METHYLTRANSFERASE"/>
    <property type="match status" value="1"/>
</dbReference>
<dbReference type="InterPro" id="IPR001077">
    <property type="entry name" value="COMT_C"/>
</dbReference>